<feature type="domain" description="CoA carboxyltransferase C-terminal" evidence="9">
    <location>
        <begin position="337"/>
        <end position="571"/>
    </location>
</feature>
<dbReference type="InterPro" id="IPR034733">
    <property type="entry name" value="AcCoA_carboxyl_beta"/>
</dbReference>
<sequence length="585" mass="62461">MLRSTRLLRATRLATPSRVAVPARSLSFSSAPHQQHQHQVSSSRSAHHPFPVLPTLVDPTSEEYADRARQMQDKEDELRKKWGKVLAGGGERAQKKAKDAGKLLVRERIDALLDPFSPFLELSALAAEGMYDGKVPAAGIVTGIGRVNGIECMIVANDATVKGGSYHPITVKKHLRAQEIAKENKLPCIYLVESGGAALPFQADVFPDRDHFGRIFYNMARMSAEGIPQLAVVHGISVAGGAYVPAMADENIIVANQGSIFLAGPPLVKAALGEVVDSETLGGGAMHARESGVVDHLATSDEHAIALARQSVAAFAAASGHAASSSAVETTLSGSREVDEPVYDPKELGGVTGTNLKKSWDMREVIARTVDGSRFAEWKREWGDTVVTGFAEVHGHQVGIIANNGVLLSPSALKATQFVQLCEQRGVPIVFLVNITGFMVGTAAEKGGIAKNGAKLVRAVAATTCPKITITVGGNYGAGNYGMAGRAYSPRFMFSWPSARVSVMGPDQLQSVMETVSSDTAKTQSLKQQIESESEAVFGSARLWDDGIILPSDTRTVLGLSLGVINKSWRPEERKQVGNFGVFRM</sequence>
<dbReference type="FunFam" id="3.90.226.10:FF:000004">
    <property type="entry name" value="Methylcrotonoyl-CoA carboxylase beta chain"/>
    <property type="match status" value="1"/>
</dbReference>
<evidence type="ECO:0000256" key="7">
    <source>
        <dbReference type="SAM" id="MobiDB-lite"/>
    </source>
</evidence>
<evidence type="ECO:0000259" key="9">
    <source>
        <dbReference type="PROSITE" id="PS50989"/>
    </source>
</evidence>
<dbReference type="PROSITE" id="PS50980">
    <property type="entry name" value="COA_CT_NTER"/>
    <property type="match status" value="1"/>
</dbReference>
<dbReference type="FunFam" id="3.90.226.10:FF:000046">
    <property type="entry name" value="Geranyl-CoA carboxylase beta subunit"/>
    <property type="match status" value="1"/>
</dbReference>
<evidence type="ECO:0000256" key="1">
    <source>
        <dbReference type="ARBA" id="ARBA00006102"/>
    </source>
</evidence>
<dbReference type="AlphaFoldDB" id="A0A9P7B3Z7"/>
<dbReference type="InterPro" id="IPR011763">
    <property type="entry name" value="COA_CT_C"/>
</dbReference>
<evidence type="ECO:0000256" key="5">
    <source>
        <dbReference type="ARBA" id="ARBA00031404"/>
    </source>
</evidence>
<evidence type="ECO:0000256" key="3">
    <source>
        <dbReference type="ARBA" id="ARBA00026116"/>
    </source>
</evidence>
<dbReference type="Gene3D" id="3.90.226.10">
    <property type="entry name" value="2-enoyl-CoA Hydratase, Chain A, domain 1"/>
    <property type="match status" value="2"/>
</dbReference>
<evidence type="ECO:0000256" key="2">
    <source>
        <dbReference type="ARBA" id="ARBA00025711"/>
    </source>
</evidence>
<dbReference type="GO" id="GO:0006552">
    <property type="term" value="P:L-leucine catabolic process"/>
    <property type="evidence" value="ECO:0007669"/>
    <property type="project" value="TreeGrafter"/>
</dbReference>
<comment type="pathway">
    <text evidence="2">Amino-acid degradation; L-leucine degradation; (S)-3-hydroxy-3-methylglutaryl-CoA from 3-isovaleryl-CoA: step 2/3.</text>
</comment>
<dbReference type="InterPro" id="IPR029045">
    <property type="entry name" value="ClpP/crotonase-like_dom_sf"/>
</dbReference>
<accession>A0A9P7B3Z7</accession>
<dbReference type="PANTHER" id="PTHR22855:SF13">
    <property type="entry name" value="METHYLCROTONOYL-COA CARBOXYLASE BETA CHAIN, MITOCHONDRIAL"/>
    <property type="match status" value="1"/>
</dbReference>
<dbReference type="GO" id="GO:0004485">
    <property type="term" value="F:methylcrotonoyl-CoA carboxylase activity"/>
    <property type="evidence" value="ECO:0007669"/>
    <property type="project" value="UniProtKB-EC"/>
</dbReference>
<dbReference type="PANTHER" id="PTHR22855">
    <property type="entry name" value="ACETYL, PROPIONYL, PYRUVATE, AND GLUTACONYL CARBOXYLASE-RELATED"/>
    <property type="match status" value="1"/>
</dbReference>
<dbReference type="EMBL" id="PUHQ01000067">
    <property type="protein sequence ID" value="KAG0658372.1"/>
    <property type="molecule type" value="Genomic_DNA"/>
</dbReference>
<dbReference type="InterPro" id="IPR045190">
    <property type="entry name" value="MCCB/AccD1-like"/>
</dbReference>
<dbReference type="PROSITE" id="PS50989">
    <property type="entry name" value="COA_CT_CTER"/>
    <property type="match status" value="1"/>
</dbReference>
<reference evidence="10 11" key="1">
    <citation type="submission" date="2020-11" db="EMBL/GenBank/DDBJ databases">
        <title>Kefir isolates.</title>
        <authorList>
            <person name="Marcisauskas S."/>
            <person name="Kim Y."/>
            <person name="Blasche S."/>
        </authorList>
    </citation>
    <scope>NUCLEOTIDE SEQUENCE [LARGE SCALE GENOMIC DNA]</scope>
    <source>
        <strain evidence="10 11">KR</strain>
    </source>
</reference>
<protein>
    <recommendedName>
        <fullName evidence="3">methylcrotonoyl-CoA carboxylase</fullName>
        <ecNumber evidence="3">6.4.1.4</ecNumber>
    </recommendedName>
    <alternativeName>
        <fullName evidence="5">3-methylcrotonyl-CoA carboxylase 2</fullName>
    </alternativeName>
    <alternativeName>
        <fullName evidence="4">3-methylcrotonyl-CoA:carbon dioxide ligase subunit beta</fullName>
    </alternativeName>
</protein>
<dbReference type="OrthoDB" id="439921at2759"/>
<dbReference type="EC" id="6.4.1.4" evidence="3"/>
<comment type="caution">
    <text evidence="10">The sequence shown here is derived from an EMBL/GenBank/DDBJ whole genome shotgun (WGS) entry which is preliminary data.</text>
</comment>
<feature type="compositionally biased region" description="Low complexity" evidence="7">
    <location>
        <begin position="27"/>
        <end position="44"/>
    </location>
</feature>
<name>A0A9P7B3Z7_RHOMI</name>
<keyword evidence="11" id="KW-1185">Reference proteome</keyword>
<dbReference type="GO" id="GO:1905202">
    <property type="term" value="C:methylcrotonoyl-CoA carboxylase complex"/>
    <property type="evidence" value="ECO:0007669"/>
    <property type="project" value="TreeGrafter"/>
</dbReference>
<evidence type="ECO:0000313" key="11">
    <source>
        <dbReference type="Proteomes" id="UP000777482"/>
    </source>
</evidence>
<comment type="similarity">
    <text evidence="1">Belongs to the AccD/PCCB family.</text>
</comment>
<evidence type="ECO:0000313" key="10">
    <source>
        <dbReference type="EMBL" id="KAG0658372.1"/>
    </source>
</evidence>
<comment type="catalytic activity">
    <reaction evidence="6">
        <text>3-methylbut-2-enoyl-CoA + hydrogencarbonate + ATP = 3-methyl-(2E)-glutaconyl-CoA + ADP + phosphate + H(+)</text>
        <dbReference type="Rhea" id="RHEA:13589"/>
        <dbReference type="ChEBI" id="CHEBI:15378"/>
        <dbReference type="ChEBI" id="CHEBI:17544"/>
        <dbReference type="ChEBI" id="CHEBI:30616"/>
        <dbReference type="ChEBI" id="CHEBI:43474"/>
        <dbReference type="ChEBI" id="CHEBI:57344"/>
        <dbReference type="ChEBI" id="CHEBI:57346"/>
        <dbReference type="ChEBI" id="CHEBI:456216"/>
        <dbReference type="EC" id="6.4.1.4"/>
    </reaction>
</comment>
<dbReference type="Proteomes" id="UP000777482">
    <property type="component" value="Unassembled WGS sequence"/>
</dbReference>
<dbReference type="GO" id="GO:0005739">
    <property type="term" value="C:mitochondrion"/>
    <property type="evidence" value="ECO:0007669"/>
    <property type="project" value="TreeGrafter"/>
</dbReference>
<gene>
    <name evidence="10" type="ORF">C6P46_005828</name>
</gene>
<organism evidence="10 11">
    <name type="scientific">Rhodotorula mucilaginosa</name>
    <name type="common">Yeast</name>
    <name type="synonym">Rhodotorula rubra</name>
    <dbReference type="NCBI Taxonomy" id="5537"/>
    <lineage>
        <taxon>Eukaryota</taxon>
        <taxon>Fungi</taxon>
        <taxon>Dikarya</taxon>
        <taxon>Basidiomycota</taxon>
        <taxon>Pucciniomycotina</taxon>
        <taxon>Microbotryomycetes</taxon>
        <taxon>Sporidiobolales</taxon>
        <taxon>Sporidiobolaceae</taxon>
        <taxon>Rhodotorula</taxon>
    </lineage>
</organism>
<evidence type="ECO:0000256" key="6">
    <source>
        <dbReference type="ARBA" id="ARBA00052347"/>
    </source>
</evidence>
<feature type="domain" description="CoA carboxyltransferase N-terminal" evidence="8">
    <location>
        <begin position="71"/>
        <end position="327"/>
    </location>
</feature>
<proteinExistence type="inferred from homology"/>
<feature type="region of interest" description="Disordered" evidence="7">
    <location>
        <begin position="22"/>
        <end position="57"/>
    </location>
</feature>
<dbReference type="SUPFAM" id="SSF52096">
    <property type="entry name" value="ClpP/crotonase"/>
    <property type="match status" value="2"/>
</dbReference>
<evidence type="ECO:0000256" key="4">
    <source>
        <dbReference type="ARBA" id="ARBA00031237"/>
    </source>
</evidence>
<dbReference type="InterPro" id="IPR011762">
    <property type="entry name" value="COA_CT_N"/>
</dbReference>
<dbReference type="Pfam" id="PF01039">
    <property type="entry name" value="Carboxyl_trans"/>
    <property type="match status" value="1"/>
</dbReference>
<evidence type="ECO:0000259" key="8">
    <source>
        <dbReference type="PROSITE" id="PS50980"/>
    </source>
</evidence>